<evidence type="ECO:0000259" key="7">
    <source>
        <dbReference type="SMART" id="SM00752"/>
    </source>
</evidence>
<dbReference type="InterPro" id="IPR011020">
    <property type="entry name" value="HTTM-like"/>
</dbReference>
<feature type="region of interest" description="Disordered" evidence="5">
    <location>
        <begin position="376"/>
        <end position="404"/>
    </location>
</feature>
<feature type="transmembrane region" description="Helical" evidence="6">
    <location>
        <begin position="305"/>
        <end position="338"/>
    </location>
</feature>
<dbReference type="InterPro" id="IPR052964">
    <property type="entry name" value="Sporulation_signal_mat"/>
</dbReference>
<protein>
    <recommendedName>
        <fullName evidence="7">HTTM-like domain-containing protein</fullName>
    </recommendedName>
</protein>
<feature type="transmembrane region" description="Helical" evidence="6">
    <location>
        <begin position="411"/>
        <end position="429"/>
    </location>
</feature>
<dbReference type="EMBL" id="REGA01000001">
    <property type="protein sequence ID" value="RQG98045.1"/>
    <property type="molecule type" value="Genomic_DNA"/>
</dbReference>
<dbReference type="PANTHER" id="PTHR39535:SF2">
    <property type="entry name" value="HTTM DOMAIN-CONTAINING PROTEIN"/>
    <property type="match status" value="1"/>
</dbReference>
<evidence type="ECO:0000256" key="3">
    <source>
        <dbReference type="ARBA" id="ARBA00022989"/>
    </source>
</evidence>
<evidence type="ECO:0000256" key="6">
    <source>
        <dbReference type="SAM" id="Phobius"/>
    </source>
</evidence>
<keyword evidence="3 6" id="KW-1133">Transmembrane helix</keyword>
<evidence type="ECO:0000256" key="1">
    <source>
        <dbReference type="ARBA" id="ARBA00004127"/>
    </source>
</evidence>
<comment type="caution">
    <text evidence="8">The sequence shown here is derived from an EMBL/GenBank/DDBJ whole genome shotgun (WGS) entry which is preliminary data.</text>
</comment>
<dbReference type="OrthoDB" id="327281at2157"/>
<keyword evidence="2 6" id="KW-0812">Transmembrane</keyword>
<feature type="transmembrane region" description="Helical" evidence="6">
    <location>
        <begin position="86"/>
        <end position="106"/>
    </location>
</feature>
<evidence type="ECO:0000256" key="4">
    <source>
        <dbReference type="ARBA" id="ARBA00023136"/>
    </source>
</evidence>
<evidence type="ECO:0000313" key="9">
    <source>
        <dbReference type="Proteomes" id="UP000282323"/>
    </source>
</evidence>
<feature type="domain" description="HTTM-like" evidence="7">
    <location>
        <begin position="21"/>
        <end position="343"/>
    </location>
</feature>
<sequence length="564" mass="61325">MTPSLPTAVQSRRLRDTLERRVGIDQRALATFRITLGVVLLFDVVHRSRNLVAFYTDDGVLPRAVHLEGAGWDGVYSLHSLSGEPWFQAFLFGLSAILAVALIAGYRPRLAAALSLILLVSVHLRNPHVLNGADRLFRELLFLSIFLPIGSRWAIGAGGADASDDDPTNGSSDDEPANSSSVDTVDAGDDDTAGASDDERTNPNDDDRTNANDDPVESRTTTPVTAAVLVYVVTVLFNNAVHKFAGETWVGGDALRYALGQDHLTILLGTHLANQPVLLEVGTYVWFGLLAGSPLLFAFGDRLRIGYVSVFLAAVGGMALSMAVGLFPPLLAASMILFLPPRTWTRLESVGTWTRLESARTWTRFEFAGSASRERLSSGAGRLSKGAKETSTAKPEGKGSSRRVRRRLRSAGRWLVLVVVVVWCVGLFGSTPALELADGVNPEEHQWGMFAPDPSASYGWYTVAADLEEDEAVDVLAGSELRADPPPDAAETIPDFRWRRYMNTLAESDARDDRFAEYACERVATQHDATVESVNVTYTHQPVELEGETPEPTTRVVVENRSCS</sequence>
<feature type="compositionally biased region" description="Acidic residues" evidence="5">
    <location>
        <begin position="162"/>
        <end position="176"/>
    </location>
</feature>
<dbReference type="AlphaFoldDB" id="A0A3N6PIF2"/>
<keyword evidence="9" id="KW-1185">Reference proteome</keyword>
<reference evidence="8 9" key="1">
    <citation type="submission" date="2018-10" db="EMBL/GenBank/DDBJ databases">
        <title>Natrarchaeobius chitinivorans gen. nov., sp. nov., and Natrarchaeobius haloalkaliphilus sp. nov., alkaliphilic, chitin-utilizing haloarchaea from hypersaline alkaline lakes.</title>
        <authorList>
            <person name="Sorokin D.Y."/>
            <person name="Elcheninov A.G."/>
            <person name="Kostrikina N.A."/>
            <person name="Bale N.J."/>
            <person name="Sinninghe Damste J.S."/>
            <person name="Khijniak T.V."/>
            <person name="Kublanov I.V."/>
            <person name="Toshchakov S.V."/>
        </authorList>
    </citation>
    <scope>NUCLEOTIDE SEQUENCE [LARGE SCALE GENOMIC DNA]</scope>
    <source>
        <strain evidence="8 9">AArcht4T</strain>
    </source>
</reference>
<dbReference type="Proteomes" id="UP000282323">
    <property type="component" value="Unassembled WGS sequence"/>
</dbReference>
<feature type="region of interest" description="Disordered" evidence="5">
    <location>
        <begin position="158"/>
        <end position="220"/>
    </location>
</feature>
<dbReference type="RefSeq" id="WP_124194030.1">
    <property type="nucleotide sequence ID" value="NZ_REGA01000001.1"/>
</dbReference>
<keyword evidence="4 6" id="KW-0472">Membrane</keyword>
<dbReference type="PANTHER" id="PTHR39535">
    <property type="entry name" value="SPORULATION-DELAYING PROTEIN SDPB"/>
    <property type="match status" value="1"/>
</dbReference>
<name>A0A3N6PIF2_NATCH</name>
<proteinExistence type="predicted"/>
<comment type="subcellular location">
    <subcellularLocation>
        <location evidence="1">Endomembrane system</location>
        <topology evidence="1">Multi-pass membrane protein</topology>
    </subcellularLocation>
</comment>
<gene>
    <name evidence="8" type="ORF">EA473_02320</name>
</gene>
<evidence type="ECO:0000313" key="8">
    <source>
        <dbReference type="EMBL" id="RQG98045.1"/>
    </source>
</evidence>
<evidence type="ECO:0000256" key="2">
    <source>
        <dbReference type="ARBA" id="ARBA00022692"/>
    </source>
</evidence>
<feature type="transmembrane region" description="Helical" evidence="6">
    <location>
        <begin position="277"/>
        <end position="299"/>
    </location>
</feature>
<evidence type="ECO:0000256" key="5">
    <source>
        <dbReference type="SAM" id="MobiDB-lite"/>
    </source>
</evidence>
<dbReference type="SMART" id="SM00752">
    <property type="entry name" value="HTTM"/>
    <property type="match status" value="1"/>
</dbReference>
<organism evidence="8 9">
    <name type="scientific">Natrarchaeobius chitinivorans</name>
    <dbReference type="NCBI Taxonomy" id="1679083"/>
    <lineage>
        <taxon>Archaea</taxon>
        <taxon>Methanobacteriati</taxon>
        <taxon>Methanobacteriota</taxon>
        <taxon>Stenosarchaea group</taxon>
        <taxon>Halobacteria</taxon>
        <taxon>Halobacteriales</taxon>
        <taxon>Natrialbaceae</taxon>
        <taxon>Natrarchaeobius</taxon>
    </lineage>
</organism>
<accession>A0A3N6PIF2</accession>
<dbReference type="GO" id="GO:0012505">
    <property type="term" value="C:endomembrane system"/>
    <property type="evidence" value="ECO:0007669"/>
    <property type="project" value="UniProtKB-SubCell"/>
</dbReference>
<feature type="compositionally biased region" description="Basic and acidic residues" evidence="5">
    <location>
        <begin position="197"/>
        <end position="211"/>
    </location>
</feature>